<comment type="similarity">
    <text evidence="8 11">Belongs to the peptidase S16 family.</text>
</comment>
<dbReference type="PANTHER" id="PTHR43718">
    <property type="entry name" value="LON PROTEASE"/>
    <property type="match status" value="1"/>
</dbReference>
<dbReference type="GO" id="GO:0004176">
    <property type="term" value="F:ATP-dependent peptidase activity"/>
    <property type="evidence" value="ECO:0007669"/>
    <property type="project" value="UniProtKB-UniRule"/>
</dbReference>
<keyword evidence="5 8" id="KW-0720">Serine protease</keyword>
<protein>
    <recommendedName>
        <fullName evidence="8">Lon protease homolog</fullName>
        <ecNumber evidence="8">3.4.21.-</ecNumber>
    </recommendedName>
</protein>
<evidence type="ECO:0000256" key="2">
    <source>
        <dbReference type="ARBA" id="ARBA00022670"/>
    </source>
</evidence>
<evidence type="ECO:0000256" key="3">
    <source>
        <dbReference type="ARBA" id="ARBA00022741"/>
    </source>
</evidence>
<dbReference type="InterPro" id="IPR054594">
    <property type="entry name" value="Lon_lid"/>
</dbReference>
<evidence type="ECO:0000256" key="10">
    <source>
        <dbReference type="PIRSR" id="PIRSR001174-2"/>
    </source>
</evidence>
<dbReference type="InterPro" id="IPR014721">
    <property type="entry name" value="Ribsml_uS5_D2-typ_fold_subgr"/>
</dbReference>
<dbReference type="Pfam" id="PF00004">
    <property type="entry name" value="AAA"/>
    <property type="match status" value="1"/>
</dbReference>
<feature type="domain" description="Lon proteolytic" evidence="12">
    <location>
        <begin position="642"/>
        <end position="826"/>
    </location>
</feature>
<dbReference type="PIRSF" id="PIRSF001174">
    <property type="entry name" value="Lon_proteas"/>
    <property type="match status" value="1"/>
</dbReference>
<evidence type="ECO:0000313" key="13">
    <source>
        <dbReference type="EMBL" id="OMJ95327.1"/>
    </source>
</evidence>
<dbReference type="GO" id="GO:0004252">
    <property type="term" value="F:serine-type endopeptidase activity"/>
    <property type="evidence" value="ECO:0007669"/>
    <property type="project" value="UniProtKB-UniRule"/>
</dbReference>
<keyword evidence="2 8" id="KW-0645">Protease</keyword>
<keyword evidence="6 8" id="KW-0067">ATP-binding</keyword>
<dbReference type="OrthoDB" id="305334at2759"/>
<dbReference type="FunFam" id="3.30.230.10:FF:000015">
    <property type="entry name" value="Lon protease homolog, mitochondrial"/>
    <property type="match status" value="1"/>
</dbReference>
<dbReference type="InterPro" id="IPR004815">
    <property type="entry name" value="Lon_bac/euk-typ"/>
</dbReference>
<dbReference type="GO" id="GO:0007005">
    <property type="term" value="P:mitochondrion organization"/>
    <property type="evidence" value="ECO:0007669"/>
    <property type="project" value="TreeGrafter"/>
</dbReference>
<dbReference type="InterPro" id="IPR003959">
    <property type="entry name" value="ATPase_AAA_core"/>
</dbReference>
<organism evidence="13 14">
    <name type="scientific">Stentor coeruleus</name>
    <dbReference type="NCBI Taxonomy" id="5963"/>
    <lineage>
        <taxon>Eukaryota</taxon>
        <taxon>Sar</taxon>
        <taxon>Alveolata</taxon>
        <taxon>Ciliophora</taxon>
        <taxon>Postciliodesmatophora</taxon>
        <taxon>Heterotrichea</taxon>
        <taxon>Heterotrichida</taxon>
        <taxon>Stentoridae</taxon>
        <taxon>Stentor</taxon>
    </lineage>
</organism>
<proteinExistence type="inferred from homology"/>
<dbReference type="GO" id="GO:0016887">
    <property type="term" value="F:ATP hydrolysis activity"/>
    <property type="evidence" value="ECO:0007669"/>
    <property type="project" value="InterPro"/>
</dbReference>
<evidence type="ECO:0000256" key="6">
    <source>
        <dbReference type="ARBA" id="ARBA00022840"/>
    </source>
</evidence>
<evidence type="ECO:0000256" key="9">
    <source>
        <dbReference type="PIRSR" id="PIRSR001174-1"/>
    </source>
</evidence>
<dbReference type="CDD" id="cd19500">
    <property type="entry name" value="RecA-like_Lon"/>
    <property type="match status" value="1"/>
</dbReference>
<dbReference type="PRINTS" id="PR00830">
    <property type="entry name" value="ENDOLAPTASE"/>
</dbReference>
<dbReference type="Gene3D" id="3.40.50.300">
    <property type="entry name" value="P-loop containing nucleotide triphosphate hydrolases"/>
    <property type="match status" value="1"/>
</dbReference>
<name>A0A1R2D227_9CILI</name>
<keyword evidence="14" id="KW-1185">Reference proteome</keyword>
<dbReference type="SMART" id="SM00382">
    <property type="entry name" value="AAA"/>
    <property type="match status" value="1"/>
</dbReference>
<dbReference type="PANTHER" id="PTHR43718:SF2">
    <property type="entry name" value="LON PROTEASE HOMOLOG, MITOCHONDRIAL"/>
    <property type="match status" value="1"/>
</dbReference>
<keyword evidence="4 8" id="KW-0378">Hydrolase</keyword>
<evidence type="ECO:0000256" key="8">
    <source>
        <dbReference type="PIRNR" id="PIRNR001174"/>
    </source>
</evidence>
<dbReference type="EMBL" id="MPUH01000014">
    <property type="protein sequence ID" value="OMJ95327.1"/>
    <property type="molecule type" value="Genomic_DNA"/>
</dbReference>
<dbReference type="EC" id="3.4.21.-" evidence="8"/>
<evidence type="ECO:0000256" key="11">
    <source>
        <dbReference type="PROSITE-ProRule" id="PRU01122"/>
    </source>
</evidence>
<comment type="catalytic activity">
    <reaction evidence="7">
        <text>Hydrolysis of proteins in presence of ATP.</text>
        <dbReference type="EC" id="3.4.21.53"/>
    </reaction>
</comment>
<dbReference type="InterPro" id="IPR008268">
    <property type="entry name" value="Peptidase_S16_AS"/>
</dbReference>
<dbReference type="InterPro" id="IPR027417">
    <property type="entry name" value="P-loop_NTPase"/>
</dbReference>
<comment type="caution">
    <text evidence="13">The sequence shown here is derived from an EMBL/GenBank/DDBJ whole genome shotgun (WGS) entry which is preliminary data.</text>
</comment>
<evidence type="ECO:0000256" key="1">
    <source>
        <dbReference type="ARBA" id="ARBA00004305"/>
    </source>
</evidence>
<dbReference type="FunFam" id="1.20.5.5270:FF:000001">
    <property type="entry name" value="Lon protease homolog, mitochondrial"/>
    <property type="match status" value="1"/>
</dbReference>
<dbReference type="InterPro" id="IPR008269">
    <property type="entry name" value="Lon_proteolytic"/>
</dbReference>
<comment type="subcellular location">
    <subcellularLocation>
        <location evidence="1">Mitochondrion matrix</location>
    </subcellularLocation>
</comment>
<sequence>MLRLLKNYRLPMRRFFSDDFILEQSEDAAKTGQNTELLRLLPVAKHPIFPKHFIRFKLTSENFKFLVGDTHSHYAGAFVMRPKEDTKELETNSTLLSILPVKGIEQIYPIGSLCQTSFNKFDRTVVLKPLNRTKIIEVIEPISDTIPFPLVKVEHIPEPINSVSSEEDQTFLKLLSTYLDDLRGLLTPQELTTLEMFAQRYNMRYDLDLVNYVGVILSYMCDTAKIQRIFEPIELGQRIKATAELVQGHVQMRNSMRKLQTEAQEKMSKASEEHMYKEILNLVKNKLGHDKDEKETLKAKFMKNLEGKKVPEHIQKVIDEEMEKFMMTDKNAHEFHVMRNYLDWLTALPYGVHTEETMDLVKAKEILDRDHYGMKDVKDRILEFIAVSKLRGSSTGKILCFSGPPGVGKTSIAKSIAEALNRKYFRISVGGLDDVAELKGHRRTYIGAQPGKIISALKTAGAENAVILIDEIDKIGKRNYQGSPENTLLEILDPVQNNNFTDHYLDTSIDLSKILFLCTANYPDDINPVLMDRMDVINVQGYTAEEKLMIFDKHLYPQTLTKCSMDEKKNILEFSLDAKMTLIKDYCREAGVRSLQKITTRILEKIARKIVEGFSDKILIDHNNLIEFAGRPQFTEKRLYDILPPGVVMGLAYTSMGGSVLYIEIAKAKFNGEENEGKIQMTGNLKQVMSESIQIAYTYSRKFASEKKNSFLDKHSIHMHVPEGATPKDGPSAGITITTALLSLAFNKPVIPDLAMTGEISLTGKVLPIGGLKEKMVAAKREGVKTVILPKQNMHHWDELSDVLKEGLKPYFVEDYNEVYDIAFGVNR</sequence>
<feature type="active site" evidence="9 11">
    <location>
        <position position="775"/>
    </location>
</feature>
<dbReference type="InterPro" id="IPR027065">
    <property type="entry name" value="Lon_Prtase"/>
</dbReference>
<dbReference type="InterPro" id="IPR020568">
    <property type="entry name" value="Ribosomal_Su5_D2-typ_SF"/>
</dbReference>
<evidence type="ECO:0000256" key="4">
    <source>
        <dbReference type="ARBA" id="ARBA00022801"/>
    </source>
</evidence>
<dbReference type="Gene3D" id="1.20.5.5270">
    <property type="match status" value="1"/>
</dbReference>
<evidence type="ECO:0000256" key="5">
    <source>
        <dbReference type="ARBA" id="ARBA00022825"/>
    </source>
</evidence>
<dbReference type="Gene3D" id="3.30.230.10">
    <property type="match status" value="1"/>
</dbReference>
<dbReference type="SUPFAM" id="SSF54211">
    <property type="entry name" value="Ribosomal protein S5 domain 2-like"/>
    <property type="match status" value="1"/>
</dbReference>
<reference evidence="13 14" key="1">
    <citation type="submission" date="2016-11" db="EMBL/GenBank/DDBJ databases">
        <title>The macronuclear genome of Stentor coeruleus: a giant cell with tiny introns.</title>
        <authorList>
            <person name="Slabodnick M."/>
            <person name="Ruby J.G."/>
            <person name="Reiff S.B."/>
            <person name="Swart E.C."/>
            <person name="Gosai S."/>
            <person name="Prabakaran S."/>
            <person name="Witkowska E."/>
            <person name="Larue G.E."/>
            <person name="Fisher S."/>
            <person name="Freeman R.M."/>
            <person name="Gunawardena J."/>
            <person name="Chu W."/>
            <person name="Stover N.A."/>
            <person name="Gregory B.D."/>
            <person name="Nowacki M."/>
            <person name="Derisi J."/>
            <person name="Roy S.W."/>
            <person name="Marshall W.F."/>
            <person name="Sood P."/>
        </authorList>
    </citation>
    <scope>NUCLEOTIDE SEQUENCE [LARGE SCALE GENOMIC DNA]</scope>
    <source>
        <strain evidence="13">WM001</strain>
    </source>
</reference>
<dbReference type="GO" id="GO:0051131">
    <property type="term" value="P:chaperone-mediated protein complex assembly"/>
    <property type="evidence" value="ECO:0007669"/>
    <property type="project" value="TreeGrafter"/>
</dbReference>
<feature type="active site" evidence="9 11">
    <location>
        <position position="732"/>
    </location>
</feature>
<keyword evidence="3 8" id="KW-0547">Nucleotide-binding</keyword>
<dbReference type="PROSITE" id="PS51786">
    <property type="entry name" value="LON_PROTEOLYTIC"/>
    <property type="match status" value="1"/>
</dbReference>
<gene>
    <name evidence="13" type="ORF">SteCoe_1390</name>
</gene>
<dbReference type="NCBIfam" id="TIGR00763">
    <property type="entry name" value="lon"/>
    <property type="match status" value="1"/>
</dbReference>
<dbReference type="SUPFAM" id="SSF52540">
    <property type="entry name" value="P-loop containing nucleoside triphosphate hydrolases"/>
    <property type="match status" value="1"/>
</dbReference>
<dbReference type="InterPro" id="IPR003593">
    <property type="entry name" value="AAA+_ATPase"/>
</dbReference>
<evidence type="ECO:0000259" key="12">
    <source>
        <dbReference type="PROSITE" id="PS51786"/>
    </source>
</evidence>
<dbReference type="FunFam" id="3.40.50.300:FF:000021">
    <property type="entry name" value="Lon protease homolog"/>
    <property type="match status" value="1"/>
</dbReference>
<dbReference type="GO" id="GO:0006515">
    <property type="term" value="P:protein quality control for misfolded or incompletely synthesized proteins"/>
    <property type="evidence" value="ECO:0007669"/>
    <property type="project" value="TreeGrafter"/>
</dbReference>
<dbReference type="GO" id="GO:0005524">
    <property type="term" value="F:ATP binding"/>
    <property type="evidence" value="ECO:0007669"/>
    <property type="project" value="UniProtKB-KW"/>
</dbReference>
<dbReference type="GO" id="GO:0005759">
    <property type="term" value="C:mitochondrial matrix"/>
    <property type="evidence" value="ECO:0007669"/>
    <property type="project" value="UniProtKB-SubCell"/>
</dbReference>
<evidence type="ECO:0000313" key="14">
    <source>
        <dbReference type="Proteomes" id="UP000187209"/>
    </source>
</evidence>
<dbReference type="PROSITE" id="PS01046">
    <property type="entry name" value="LON_SER"/>
    <property type="match status" value="1"/>
</dbReference>
<evidence type="ECO:0000256" key="7">
    <source>
        <dbReference type="ARBA" id="ARBA00050665"/>
    </source>
</evidence>
<feature type="binding site" evidence="10">
    <location>
        <begin position="403"/>
        <end position="410"/>
    </location>
    <ligand>
        <name>ATP</name>
        <dbReference type="ChEBI" id="CHEBI:30616"/>
    </ligand>
</feature>
<dbReference type="Proteomes" id="UP000187209">
    <property type="component" value="Unassembled WGS sequence"/>
</dbReference>
<dbReference type="Pfam" id="PF22667">
    <property type="entry name" value="Lon_lid"/>
    <property type="match status" value="1"/>
</dbReference>
<accession>A0A1R2D227</accession>
<dbReference type="AlphaFoldDB" id="A0A1R2D227"/>
<dbReference type="Pfam" id="PF05362">
    <property type="entry name" value="Lon_C"/>
    <property type="match status" value="1"/>
</dbReference>
<dbReference type="Gene3D" id="1.10.8.60">
    <property type="match status" value="1"/>
</dbReference>
<dbReference type="GO" id="GO:0003697">
    <property type="term" value="F:single-stranded DNA binding"/>
    <property type="evidence" value="ECO:0007669"/>
    <property type="project" value="TreeGrafter"/>
</dbReference>